<evidence type="ECO:0000256" key="2">
    <source>
        <dbReference type="ARBA" id="ARBA00023125"/>
    </source>
</evidence>
<dbReference type="PROSITE" id="PS50949">
    <property type="entry name" value="HTH_GNTR"/>
    <property type="match status" value="1"/>
</dbReference>
<dbReference type="CDD" id="cd07377">
    <property type="entry name" value="WHTH_GntR"/>
    <property type="match status" value="1"/>
</dbReference>
<evidence type="ECO:0000256" key="1">
    <source>
        <dbReference type="ARBA" id="ARBA00023015"/>
    </source>
</evidence>
<dbReference type="GO" id="GO:0003700">
    <property type="term" value="F:DNA-binding transcription factor activity"/>
    <property type="evidence" value="ECO:0007669"/>
    <property type="project" value="InterPro"/>
</dbReference>
<dbReference type="InterPro" id="IPR011711">
    <property type="entry name" value="GntR_C"/>
</dbReference>
<dbReference type="Pfam" id="PF07729">
    <property type="entry name" value="FCD"/>
    <property type="match status" value="1"/>
</dbReference>
<dbReference type="Gene3D" id="1.10.10.10">
    <property type="entry name" value="Winged helix-like DNA-binding domain superfamily/Winged helix DNA-binding domain"/>
    <property type="match status" value="1"/>
</dbReference>
<gene>
    <name evidence="5" type="ORF">FHG71_22225</name>
</gene>
<dbReference type="EMBL" id="VDFV01000083">
    <property type="protein sequence ID" value="TNC60189.1"/>
    <property type="molecule type" value="Genomic_DNA"/>
</dbReference>
<reference evidence="5 6" key="1">
    <citation type="submission" date="2019-06" db="EMBL/GenBank/DDBJ databases">
        <authorList>
            <person name="Jiang L."/>
        </authorList>
    </citation>
    <scope>NUCLEOTIDE SEQUENCE [LARGE SCALE GENOMIC DNA]</scope>
    <source>
        <strain evidence="5 6">YIM 48858</strain>
    </source>
</reference>
<name>A0A5C4NAD4_9RHOB</name>
<sequence length="270" mass="29343">MVVREKPLRPHLRKSAGLNASLPSGAAREAVEALGRRIVAGIWPPGATIPIEPELAQVLGVSRATVRDAVKVLSGKGLLRTARRYGTRVRPLEEWHLLDPDVAAWHGPAHPRIGRMFAETTELRCAIEPAAAALAAQRATPEQVRTLLAAAEALRPGEVDIVALFEADRRFHCTILDATDNLMMRQLQGIITTILRISYEFGVQKVDGRPVSREGHFLVAEAVARGDAAGARREMERMLDLNRAIAEAYWRNRAMAENPAGAAGGGWPGV</sequence>
<dbReference type="InterPro" id="IPR008920">
    <property type="entry name" value="TF_FadR/GntR_C"/>
</dbReference>
<dbReference type="SUPFAM" id="SSF48008">
    <property type="entry name" value="GntR ligand-binding domain-like"/>
    <property type="match status" value="1"/>
</dbReference>
<evidence type="ECO:0000313" key="6">
    <source>
        <dbReference type="Proteomes" id="UP000305709"/>
    </source>
</evidence>
<evidence type="ECO:0000256" key="3">
    <source>
        <dbReference type="ARBA" id="ARBA00023163"/>
    </source>
</evidence>
<dbReference type="SUPFAM" id="SSF46785">
    <property type="entry name" value="Winged helix' DNA-binding domain"/>
    <property type="match status" value="1"/>
</dbReference>
<keyword evidence="1" id="KW-0805">Transcription regulation</keyword>
<dbReference type="Pfam" id="PF00392">
    <property type="entry name" value="GntR"/>
    <property type="match status" value="1"/>
</dbReference>
<proteinExistence type="predicted"/>
<dbReference type="InterPro" id="IPR036388">
    <property type="entry name" value="WH-like_DNA-bd_sf"/>
</dbReference>
<comment type="caution">
    <text evidence="5">The sequence shown here is derived from an EMBL/GenBank/DDBJ whole genome shotgun (WGS) entry which is preliminary data.</text>
</comment>
<organism evidence="5 6">
    <name type="scientific">Rubellimicrobium roseum</name>
    <dbReference type="NCBI Taxonomy" id="687525"/>
    <lineage>
        <taxon>Bacteria</taxon>
        <taxon>Pseudomonadati</taxon>
        <taxon>Pseudomonadota</taxon>
        <taxon>Alphaproteobacteria</taxon>
        <taxon>Rhodobacterales</taxon>
        <taxon>Roseobacteraceae</taxon>
        <taxon>Rubellimicrobium</taxon>
    </lineage>
</organism>
<dbReference type="InterPro" id="IPR000524">
    <property type="entry name" value="Tscrpt_reg_HTH_GntR"/>
</dbReference>
<accession>A0A5C4NAD4</accession>
<keyword evidence="3" id="KW-0804">Transcription</keyword>
<keyword evidence="6" id="KW-1185">Reference proteome</keyword>
<feature type="domain" description="HTH gntR-type" evidence="4">
    <location>
        <begin position="24"/>
        <end position="92"/>
    </location>
</feature>
<evidence type="ECO:0000259" key="4">
    <source>
        <dbReference type="PROSITE" id="PS50949"/>
    </source>
</evidence>
<dbReference type="GO" id="GO:0003677">
    <property type="term" value="F:DNA binding"/>
    <property type="evidence" value="ECO:0007669"/>
    <property type="project" value="UniProtKB-KW"/>
</dbReference>
<dbReference type="AlphaFoldDB" id="A0A5C4NAD4"/>
<dbReference type="InterPro" id="IPR036390">
    <property type="entry name" value="WH_DNA-bd_sf"/>
</dbReference>
<dbReference type="PANTHER" id="PTHR43537">
    <property type="entry name" value="TRANSCRIPTIONAL REGULATOR, GNTR FAMILY"/>
    <property type="match status" value="1"/>
</dbReference>
<evidence type="ECO:0000313" key="5">
    <source>
        <dbReference type="EMBL" id="TNC60189.1"/>
    </source>
</evidence>
<dbReference type="PRINTS" id="PR00035">
    <property type="entry name" value="HTHGNTR"/>
</dbReference>
<keyword evidence="2" id="KW-0238">DNA-binding</keyword>
<dbReference type="Proteomes" id="UP000305709">
    <property type="component" value="Unassembled WGS sequence"/>
</dbReference>
<dbReference type="Gene3D" id="1.20.120.530">
    <property type="entry name" value="GntR ligand-binding domain-like"/>
    <property type="match status" value="1"/>
</dbReference>
<dbReference type="PANTHER" id="PTHR43537:SF44">
    <property type="entry name" value="GNTR FAMILY REGULATORY PROTEIN"/>
    <property type="match status" value="1"/>
</dbReference>
<dbReference type="SMART" id="SM00895">
    <property type="entry name" value="FCD"/>
    <property type="match status" value="1"/>
</dbReference>
<dbReference type="OrthoDB" id="9028214at2"/>
<dbReference type="SMART" id="SM00345">
    <property type="entry name" value="HTH_GNTR"/>
    <property type="match status" value="1"/>
</dbReference>
<protein>
    <submittedName>
        <fullName evidence="5">FadR family transcriptional regulator</fullName>
    </submittedName>
</protein>